<accession>A0A3B1BYN3</accession>
<dbReference type="EMBL" id="UOGA01000248">
    <property type="protein sequence ID" value="VAX23416.1"/>
    <property type="molecule type" value="Genomic_DNA"/>
</dbReference>
<feature type="transmembrane region" description="Helical" evidence="2">
    <location>
        <begin position="6"/>
        <end position="29"/>
    </location>
</feature>
<gene>
    <name evidence="4" type="ORF">MNBD_NITROSPINAE04-2112</name>
</gene>
<dbReference type="PANTHER" id="PTHR43531:SF11">
    <property type="entry name" value="METHYL-ACCEPTING CHEMOTAXIS PROTEIN 3"/>
    <property type="match status" value="1"/>
</dbReference>
<dbReference type="InterPro" id="IPR004090">
    <property type="entry name" value="Chemotax_Me-accpt_rcpt"/>
</dbReference>
<dbReference type="SMART" id="SM00283">
    <property type="entry name" value="MA"/>
    <property type="match status" value="1"/>
</dbReference>
<feature type="domain" description="Methyl-accepting transducer" evidence="3">
    <location>
        <begin position="224"/>
        <end position="453"/>
    </location>
</feature>
<dbReference type="AlphaFoldDB" id="A0A3B1BYN3"/>
<dbReference type="PROSITE" id="PS50111">
    <property type="entry name" value="CHEMOTAXIS_TRANSDUC_2"/>
    <property type="match status" value="1"/>
</dbReference>
<dbReference type="PRINTS" id="PR00260">
    <property type="entry name" value="CHEMTRNSDUCR"/>
</dbReference>
<proteinExistence type="predicted"/>
<feature type="transmembrane region" description="Helical" evidence="2">
    <location>
        <begin position="188"/>
        <end position="206"/>
    </location>
</feature>
<dbReference type="CDD" id="cd11386">
    <property type="entry name" value="MCP_signal"/>
    <property type="match status" value="1"/>
</dbReference>
<dbReference type="Pfam" id="PF00015">
    <property type="entry name" value="MCPsignal"/>
    <property type="match status" value="1"/>
</dbReference>
<keyword evidence="2" id="KW-0472">Membrane</keyword>
<evidence type="ECO:0000256" key="2">
    <source>
        <dbReference type="SAM" id="Phobius"/>
    </source>
</evidence>
<dbReference type="PANTHER" id="PTHR43531">
    <property type="entry name" value="PROTEIN ICFG"/>
    <property type="match status" value="1"/>
</dbReference>
<keyword evidence="2" id="KW-1133">Transmembrane helix</keyword>
<sequence length="490" mass="52480">MYKRLALGTKIAIVLSSILLIFFVFNIIFSARQQKNMILLETESFASGVAETILSSMNSMMLQGTIDERADFLKLVSATTPGLVELRVFRSESVSKQFGRGLPGEQPKDEIEREALRTGEPVYKIVEHEDGRYLRAITPFVMSTNRGGMVDCTECHDGKPGTVNGAVTMLLSMTEADQKLQDSSNKMAIFFIVELLIIVGLVIAVIRRNVTVTLNKVIAELTEHSKGLNNSSSQISDASRSLAETSLSQAAALEETSSTISELTDAAKQNAGEASKAEELMTGVTRMVAEGKTHMNKTVDTMKEIFKSSTEVSTIIKTIEEIAFQTNLLALNAAVEAARAGEHGKGFAVVAEEVRNLAQRSAAAVRDTAGLISSSQKHSEGGVRVVEHLSEELNRIAEAADKAGAIVQEIAKNNKAQAQGVSQINAAISDIDNATQSAAATSEQAAATSESLTNQAEELHAIVTHLESVIRGGNGNTHAHQDNLLPGAVD</sequence>
<name>A0A3B1BYN3_9ZZZZ</name>
<dbReference type="InterPro" id="IPR051310">
    <property type="entry name" value="MCP_chemotaxis"/>
</dbReference>
<keyword evidence="2" id="KW-0812">Transmembrane</keyword>
<dbReference type="GO" id="GO:0005886">
    <property type="term" value="C:plasma membrane"/>
    <property type="evidence" value="ECO:0007669"/>
    <property type="project" value="TreeGrafter"/>
</dbReference>
<dbReference type="GO" id="GO:0004888">
    <property type="term" value="F:transmembrane signaling receptor activity"/>
    <property type="evidence" value="ECO:0007669"/>
    <property type="project" value="InterPro"/>
</dbReference>
<dbReference type="Gene3D" id="1.10.287.950">
    <property type="entry name" value="Methyl-accepting chemotaxis protein"/>
    <property type="match status" value="1"/>
</dbReference>
<dbReference type="InterPro" id="IPR004089">
    <property type="entry name" value="MCPsignal_dom"/>
</dbReference>
<dbReference type="Gene3D" id="3.30.450.290">
    <property type="match status" value="1"/>
</dbReference>
<dbReference type="GO" id="GO:0006935">
    <property type="term" value="P:chemotaxis"/>
    <property type="evidence" value="ECO:0007669"/>
    <property type="project" value="UniProtKB-KW"/>
</dbReference>
<evidence type="ECO:0000259" key="3">
    <source>
        <dbReference type="PROSITE" id="PS50111"/>
    </source>
</evidence>
<evidence type="ECO:0000313" key="4">
    <source>
        <dbReference type="EMBL" id="VAX23416.1"/>
    </source>
</evidence>
<evidence type="ECO:0000256" key="1">
    <source>
        <dbReference type="ARBA" id="ARBA00022500"/>
    </source>
</evidence>
<protein>
    <submittedName>
        <fullName evidence="4">Methyl-accepting chemotaxis protein I (Serine chemoreceptor protein)</fullName>
    </submittedName>
</protein>
<reference evidence="4" key="1">
    <citation type="submission" date="2018-06" db="EMBL/GenBank/DDBJ databases">
        <authorList>
            <person name="Zhirakovskaya E."/>
        </authorList>
    </citation>
    <scope>NUCLEOTIDE SEQUENCE</scope>
</reference>
<keyword evidence="1" id="KW-0145">Chemotaxis</keyword>
<dbReference type="SUPFAM" id="SSF58104">
    <property type="entry name" value="Methyl-accepting chemotaxis protein (MCP) signaling domain"/>
    <property type="match status" value="1"/>
</dbReference>
<dbReference type="GO" id="GO:0007165">
    <property type="term" value="P:signal transduction"/>
    <property type="evidence" value="ECO:0007669"/>
    <property type="project" value="InterPro"/>
</dbReference>
<keyword evidence="4" id="KW-0675">Receptor</keyword>
<organism evidence="4">
    <name type="scientific">hydrothermal vent metagenome</name>
    <dbReference type="NCBI Taxonomy" id="652676"/>
    <lineage>
        <taxon>unclassified sequences</taxon>
        <taxon>metagenomes</taxon>
        <taxon>ecological metagenomes</taxon>
    </lineage>
</organism>